<keyword evidence="9" id="KW-1185">Reference proteome</keyword>
<organism evidence="8 9">
    <name type="scientific">Cyclotella atomus</name>
    <dbReference type="NCBI Taxonomy" id="382360"/>
    <lineage>
        <taxon>Eukaryota</taxon>
        <taxon>Sar</taxon>
        <taxon>Stramenopiles</taxon>
        <taxon>Ochrophyta</taxon>
        <taxon>Bacillariophyta</taxon>
        <taxon>Coscinodiscophyceae</taxon>
        <taxon>Thalassiosirophycidae</taxon>
        <taxon>Stephanodiscales</taxon>
        <taxon>Stephanodiscaceae</taxon>
        <taxon>Cyclotella</taxon>
    </lineage>
</organism>
<keyword evidence="6" id="KW-0812">Transmembrane</keyword>
<feature type="compositionally biased region" description="Basic and acidic residues" evidence="5">
    <location>
        <begin position="544"/>
        <end position="555"/>
    </location>
</feature>
<evidence type="ECO:0000313" key="9">
    <source>
        <dbReference type="Proteomes" id="UP001530400"/>
    </source>
</evidence>
<dbReference type="EC" id="2.7.7.14" evidence="3"/>
<evidence type="ECO:0000256" key="6">
    <source>
        <dbReference type="SAM" id="Phobius"/>
    </source>
</evidence>
<feature type="domain" description="Cytidyltransferase-like" evidence="7">
    <location>
        <begin position="409"/>
        <end position="539"/>
    </location>
</feature>
<dbReference type="InterPro" id="IPR043130">
    <property type="entry name" value="CDP-OH_PTrfase_TM_dom"/>
</dbReference>
<feature type="compositionally biased region" description="Polar residues" evidence="5">
    <location>
        <begin position="1"/>
        <end position="10"/>
    </location>
</feature>
<proteinExistence type="predicted"/>
<evidence type="ECO:0000259" key="7">
    <source>
        <dbReference type="Pfam" id="PF01467"/>
    </source>
</evidence>
<evidence type="ECO:0000256" key="5">
    <source>
        <dbReference type="SAM" id="MobiDB-lite"/>
    </source>
</evidence>
<feature type="transmembrane region" description="Helical" evidence="6">
    <location>
        <begin position="86"/>
        <end position="106"/>
    </location>
</feature>
<feature type="transmembrane region" description="Helical" evidence="6">
    <location>
        <begin position="279"/>
        <end position="295"/>
    </location>
</feature>
<dbReference type="Proteomes" id="UP001530400">
    <property type="component" value="Unassembled WGS sequence"/>
</dbReference>
<dbReference type="InterPro" id="IPR004821">
    <property type="entry name" value="Cyt_trans-like"/>
</dbReference>
<feature type="compositionally biased region" description="Low complexity" evidence="5">
    <location>
        <begin position="11"/>
        <end position="25"/>
    </location>
</feature>
<evidence type="ECO:0000256" key="1">
    <source>
        <dbReference type="ARBA" id="ARBA00005189"/>
    </source>
</evidence>
<feature type="region of interest" description="Disordered" evidence="5">
    <location>
        <begin position="524"/>
        <end position="555"/>
    </location>
</feature>
<comment type="pathway">
    <text evidence="1">Lipid metabolism.</text>
</comment>
<dbReference type="Gene3D" id="3.40.50.620">
    <property type="entry name" value="HUPs"/>
    <property type="match status" value="1"/>
</dbReference>
<evidence type="ECO:0000256" key="4">
    <source>
        <dbReference type="ARBA" id="ARBA00031473"/>
    </source>
</evidence>
<evidence type="ECO:0000313" key="8">
    <source>
        <dbReference type="EMBL" id="KAL3793637.1"/>
    </source>
</evidence>
<comment type="caution">
    <text evidence="8">The sequence shown here is derived from an EMBL/GenBank/DDBJ whole genome shotgun (WGS) entry which is preliminary data.</text>
</comment>
<protein>
    <recommendedName>
        <fullName evidence="3">ethanolamine-phosphate cytidylyltransferase</fullName>
        <ecNumber evidence="3">2.7.7.14</ecNumber>
    </recommendedName>
    <alternativeName>
        <fullName evidence="4">CTP:phosphoethanolamine cytidylyltransferase</fullName>
    </alternativeName>
</protein>
<dbReference type="EMBL" id="JALLPJ020000388">
    <property type="protein sequence ID" value="KAL3793637.1"/>
    <property type="molecule type" value="Genomic_DNA"/>
</dbReference>
<reference evidence="8 9" key="1">
    <citation type="submission" date="2024-10" db="EMBL/GenBank/DDBJ databases">
        <title>Updated reference genomes for cyclostephanoid diatoms.</title>
        <authorList>
            <person name="Roberts W.R."/>
            <person name="Alverson A.J."/>
        </authorList>
    </citation>
    <scope>NUCLEOTIDE SEQUENCE [LARGE SCALE GENOMIC DNA]</scope>
    <source>
        <strain evidence="8 9">AJA010-31</strain>
    </source>
</reference>
<feature type="transmembrane region" description="Helical" evidence="6">
    <location>
        <begin position="304"/>
        <end position="325"/>
    </location>
</feature>
<keyword evidence="6" id="KW-1133">Transmembrane helix</keyword>
<dbReference type="Pfam" id="PF01467">
    <property type="entry name" value="CTP_transf_like"/>
    <property type="match status" value="1"/>
</dbReference>
<dbReference type="AlphaFoldDB" id="A0ABD3Q0N7"/>
<dbReference type="Gene3D" id="1.20.120.1760">
    <property type="match status" value="1"/>
</dbReference>
<feature type="transmembrane region" description="Helical" evidence="6">
    <location>
        <begin position="364"/>
        <end position="387"/>
    </location>
</feature>
<sequence>MANMTPSRSTSGGDLNGSRSSSGSGLNNLSGVIQEVTTEGWLELFLNAAEKRQFSRWQETVNDKSLTHKVTKNLFDRVAEYIPDNVAPNVVTAAGFACLGNAWYIQNLYGDLFPTACTWFAVVNILIFFVTNSIDSRHADRLRQRSALGELFKYSCDCCSTVFLSILATYCLGGTSNVTQWYAVQASQLVLFTKHLSAFHRNAGLRYNVLTGPGEVILTVVWVLALRAVVGLDWLLRVYDVTLHRFMTHLDDKHDIEIHEDIKDIIIDPDKLGPEMIQMFYYSMLVTAFVKTLLLRKEHNWSRFGIIFCLTMRFIPAVFLRWGVYPSKYELNAVDVVVDGLFLAVLTSDVTLAKMAGREIHPWVVLMSSAAILSHATIIFLVVVYYVTVFADLCSYLNMPLMTTCRNVYCDGVYDLCHIGHKTLFGNALQFGNRLFVGVVGDKDASAYKRPPIMTHDERCAEVEACKSVTKVIPNCPCFGLTKEFLDFHQIHVVAYGEEYLERYPNPDDDPYYAVPRKMGIARPLPRTKGLSTSDLIKRIQKARPAEERNDDGGD</sequence>
<dbReference type="PANTHER" id="PTHR45780:SF1">
    <property type="entry name" value="ETHANOLAMINE-PHOSPHATE CYTIDYLYLTRANSFERASE"/>
    <property type="match status" value="1"/>
</dbReference>
<name>A0ABD3Q0N7_9STRA</name>
<gene>
    <name evidence="8" type="ORF">ACHAWO_001686</name>
</gene>
<feature type="transmembrane region" description="Helical" evidence="6">
    <location>
        <begin position="112"/>
        <end position="134"/>
    </location>
</feature>
<dbReference type="PANTHER" id="PTHR45780">
    <property type="entry name" value="ETHANOLAMINE-PHOSPHATE CYTIDYLYLTRANSFERASE"/>
    <property type="match status" value="1"/>
</dbReference>
<dbReference type="InterPro" id="IPR014729">
    <property type="entry name" value="Rossmann-like_a/b/a_fold"/>
</dbReference>
<dbReference type="SUPFAM" id="SSF52374">
    <property type="entry name" value="Nucleotidylyl transferase"/>
    <property type="match status" value="1"/>
</dbReference>
<dbReference type="InterPro" id="IPR044608">
    <property type="entry name" value="Ect1/PCYT2"/>
</dbReference>
<evidence type="ECO:0000256" key="2">
    <source>
        <dbReference type="ARBA" id="ARBA00024191"/>
    </source>
</evidence>
<keyword evidence="6" id="KW-0472">Membrane</keyword>
<evidence type="ECO:0000256" key="3">
    <source>
        <dbReference type="ARBA" id="ARBA00024221"/>
    </source>
</evidence>
<dbReference type="NCBIfam" id="TIGR00125">
    <property type="entry name" value="cyt_tran_rel"/>
    <property type="match status" value="1"/>
</dbReference>
<accession>A0ABD3Q0N7</accession>
<feature type="region of interest" description="Disordered" evidence="5">
    <location>
        <begin position="1"/>
        <end position="25"/>
    </location>
</feature>
<comment type="pathway">
    <text evidence="2">Phospholipid metabolism; phosphatidylethanolamine biosynthesis; phosphatidylethanolamine from ethanolamine: step 2/3.</text>
</comment>
<dbReference type="GO" id="GO:0004306">
    <property type="term" value="F:ethanolamine-phosphate cytidylyltransferase activity"/>
    <property type="evidence" value="ECO:0007669"/>
    <property type="project" value="UniProtKB-EC"/>
</dbReference>